<dbReference type="GO" id="GO:0048024">
    <property type="term" value="P:regulation of mRNA splicing, via spliceosome"/>
    <property type="evidence" value="ECO:0007669"/>
    <property type="project" value="TreeGrafter"/>
</dbReference>
<evidence type="ECO:0000256" key="1">
    <source>
        <dbReference type="ARBA" id="ARBA00022884"/>
    </source>
</evidence>
<feature type="domain" description="K Homology" evidence="3">
    <location>
        <begin position="166"/>
        <end position="261"/>
    </location>
</feature>
<feature type="region of interest" description="Disordered" evidence="2">
    <location>
        <begin position="673"/>
        <end position="800"/>
    </location>
</feature>
<proteinExistence type="predicted"/>
<feature type="compositionally biased region" description="Polar residues" evidence="2">
    <location>
        <begin position="738"/>
        <end position="754"/>
    </location>
</feature>
<dbReference type="GO" id="GO:0003729">
    <property type="term" value="F:mRNA binding"/>
    <property type="evidence" value="ECO:0007669"/>
    <property type="project" value="TreeGrafter"/>
</dbReference>
<protein>
    <submittedName>
        <fullName evidence="4">OLC1v1006000C1</fullName>
    </submittedName>
</protein>
<dbReference type="SUPFAM" id="SSF54791">
    <property type="entry name" value="Eukaryotic type KH-domain (KH-domain type I)"/>
    <property type="match status" value="1"/>
</dbReference>
<gene>
    <name evidence="4" type="ORF">OLC1_LOCUS15228</name>
</gene>
<keyword evidence="1" id="KW-0694">RNA-binding</keyword>
<dbReference type="AlphaFoldDB" id="A0AAV1DFY4"/>
<accession>A0AAV1DFY4</accession>
<dbReference type="EMBL" id="OX459122">
    <property type="protein sequence ID" value="CAI9106781.1"/>
    <property type="molecule type" value="Genomic_DNA"/>
</dbReference>
<organism evidence="4 5">
    <name type="scientific">Oldenlandia corymbosa var. corymbosa</name>
    <dbReference type="NCBI Taxonomy" id="529605"/>
    <lineage>
        <taxon>Eukaryota</taxon>
        <taxon>Viridiplantae</taxon>
        <taxon>Streptophyta</taxon>
        <taxon>Embryophyta</taxon>
        <taxon>Tracheophyta</taxon>
        <taxon>Spermatophyta</taxon>
        <taxon>Magnoliopsida</taxon>
        <taxon>eudicotyledons</taxon>
        <taxon>Gunneridae</taxon>
        <taxon>Pentapetalae</taxon>
        <taxon>asterids</taxon>
        <taxon>lamiids</taxon>
        <taxon>Gentianales</taxon>
        <taxon>Rubiaceae</taxon>
        <taxon>Rubioideae</taxon>
        <taxon>Spermacoceae</taxon>
        <taxon>Hedyotis-Oldenlandia complex</taxon>
        <taxon>Oldenlandia</taxon>
    </lineage>
</organism>
<dbReference type="Proteomes" id="UP001161247">
    <property type="component" value="Chromosome 5"/>
</dbReference>
<dbReference type="InterPro" id="IPR045071">
    <property type="entry name" value="BBP-like"/>
</dbReference>
<dbReference type="InterPro" id="IPR055256">
    <property type="entry name" value="KH_1_KHDC4/BBP-like"/>
</dbReference>
<evidence type="ECO:0000259" key="3">
    <source>
        <dbReference type="SMART" id="SM00322"/>
    </source>
</evidence>
<feature type="region of interest" description="Disordered" evidence="2">
    <location>
        <begin position="1"/>
        <end position="23"/>
    </location>
</feature>
<dbReference type="GO" id="GO:0005634">
    <property type="term" value="C:nucleus"/>
    <property type="evidence" value="ECO:0007669"/>
    <property type="project" value="TreeGrafter"/>
</dbReference>
<evidence type="ECO:0000313" key="4">
    <source>
        <dbReference type="EMBL" id="CAI9106781.1"/>
    </source>
</evidence>
<dbReference type="Pfam" id="PF22675">
    <property type="entry name" value="KH-I_KHDC4-BBP"/>
    <property type="match status" value="1"/>
</dbReference>
<dbReference type="SMART" id="SM00322">
    <property type="entry name" value="KH"/>
    <property type="match status" value="1"/>
</dbReference>
<dbReference type="InterPro" id="IPR004087">
    <property type="entry name" value="KH_dom"/>
</dbReference>
<evidence type="ECO:0000313" key="5">
    <source>
        <dbReference type="Proteomes" id="UP001161247"/>
    </source>
</evidence>
<dbReference type="PANTHER" id="PTHR11208">
    <property type="entry name" value="RNA-BINDING PROTEIN RELATED"/>
    <property type="match status" value="1"/>
</dbReference>
<dbReference type="Gene3D" id="3.30.1370.10">
    <property type="entry name" value="K Homology domain, type 1"/>
    <property type="match status" value="1"/>
</dbReference>
<feature type="compositionally biased region" description="Polar residues" evidence="2">
    <location>
        <begin position="763"/>
        <end position="777"/>
    </location>
</feature>
<reference evidence="4" key="1">
    <citation type="submission" date="2023-03" db="EMBL/GenBank/DDBJ databases">
        <authorList>
            <person name="Julca I."/>
        </authorList>
    </citation>
    <scope>NUCLEOTIDE SEQUENCE</scope>
</reference>
<dbReference type="PANTHER" id="PTHR11208:SF98">
    <property type="entry name" value="RNA-BINDING KH DOMAIN-CONTAINING PROTEIN"/>
    <property type="match status" value="1"/>
</dbReference>
<evidence type="ECO:0000256" key="2">
    <source>
        <dbReference type="SAM" id="MobiDB-lite"/>
    </source>
</evidence>
<dbReference type="InterPro" id="IPR036612">
    <property type="entry name" value="KH_dom_type_1_sf"/>
</dbReference>
<sequence>MSAKVEHSSTTGAVMPPASTASGVKVSKFATKSGFLIPKNKLSGSLIPIFRGSKKGIVDASKEDNDKQVQRKTKWGPDLTQDTAVKRGRALAYQTRVDQITEELRWGKSKTWDNQDLASQVPDINSSNHQYKSQELETLELEKREAIGELLKLNPRYKAPADYKPLLKEAKVPIPIAECPGHNYVGLIFGPGNDTHKRLEKETGAKIRVYGLEADTGLEVQISATDGSDTYGGYSDFHVHISADTYEKVDAAVALIELLFMPVSGHPASGSIPSVCSENVNSNAIAQGKPSNDMGGAAASAQPNMAAELNDFPQSTGPWFSLTEMSPPFNPSMFGPRSSASAGFTPVPQSPAFVPLGPRQPPVSQHQYLPQPPPVHHIGAPRNMFMPVSQSASIRSNMTPSQVLSNQAAGAEPGPFFRPLIPSLPQSSHAATLLDQPQAPSGWSKAPSENQTLIGSGTMMPKAPAVSGSWGPSPLASQPASAAVNNPISVPFFNSGAQSQMGFSPTQLSPAVASPIPFQGPPPSVAPMQPVVPQIPRANSSLNVVPGSTPLLSPMQSNPALLPVSGSGGAGSFNPMAPPHMIGPRPQQPSASDFTFQPHRPQHAEFEVSNRPQVRPIHVTPNQSLLPPQGSQNPFVQPPIHNLRSPFMAHGFGRPSVGSQMVHPGAQTSLDFQGSLSGIPPRHAANAGPLMQPRNFNMAPPPANSGAVFPGPGDPLQFQHNHPAAATRPQGFVPPNPQINSNATFNRPSPNSFRFPQVYDPFSPTSVSHNPRPSNNGAMRPKQESNDPEYEDLMASVGVK</sequence>
<keyword evidence="5" id="KW-1185">Reference proteome</keyword>
<name>A0AAV1DFY4_OLDCO</name>